<dbReference type="AlphaFoldDB" id="A0A5B7G1N1"/>
<dbReference type="EMBL" id="VSRR010012005">
    <property type="protein sequence ID" value="MPC53950.1"/>
    <property type="molecule type" value="Genomic_DNA"/>
</dbReference>
<organism evidence="1 2">
    <name type="scientific">Portunus trituberculatus</name>
    <name type="common">Swimming crab</name>
    <name type="synonym">Neptunus trituberculatus</name>
    <dbReference type="NCBI Taxonomy" id="210409"/>
    <lineage>
        <taxon>Eukaryota</taxon>
        <taxon>Metazoa</taxon>
        <taxon>Ecdysozoa</taxon>
        <taxon>Arthropoda</taxon>
        <taxon>Crustacea</taxon>
        <taxon>Multicrustacea</taxon>
        <taxon>Malacostraca</taxon>
        <taxon>Eumalacostraca</taxon>
        <taxon>Eucarida</taxon>
        <taxon>Decapoda</taxon>
        <taxon>Pleocyemata</taxon>
        <taxon>Brachyura</taxon>
        <taxon>Eubrachyura</taxon>
        <taxon>Portunoidea</taxon>
        <taxon>Portunidae</taxon>
        <taxon>Portuninae</taxon>
        <taxon>Portunus</taxon>
    </lineage>
</organism>
<reference evidence="1 2" key="1">
    <citation type="submission" date="2019-05" db="EMBL/GenBank/DDBJ databases">
        <title>Another draft genome of Portunus trituberculatus and its Hox gene families provides insights of decapod evolution.</title>
        <authorList>
            <person name="Jeong J.-H."/>
            <person name="Song I."/>
            <person name="Kim S."/>
            <person name="Choi T."/>
            <person name="Kim D."/>
            <person name="Ryu S."/>
            <person name="Kim W."/>
        </authorList>
    </citation>
    <scope>NUCLEOTIDE SEQUENCE [LARGE SCALE GENOMIC DNA]</scope>
    <source>
        <tissue evidence="1">Muscle</tissue>
    </source>
</reference>
<dbReference type="Proteomes" id="UP000324222">
    <property type="component" value="Unassembled WGS sequence"/>
</dbReference>
<proteinExistence type="predicted"/>
<sequence>MANIPDVYWRYVMSVSCESRCGETRREGETKR</sequence>
<protein>
    <submittedName>
        <fullName evidence="1">Uncharacterized protein</fullName>
    </submittedName>
</protein>
<gene>
    <name evidence="1" type="ORF">E2C01_047853</name>
</gene>
<keyword evidence="2" id="KW-1185">Reference proteome</keyword>
<evidence type="ECO:0000313" key="1">
    <source>
        <dbReference type="EMBL" id="MPC53950.1"/>
    </source>
</evidence>
<name>A0A5B7G1N1_PORTR</name>
<evidence type="ECO:0000313" key="2">
    <source>
        <dbReference type="Proteomes" id="UP000324222"/>
    </source>
</evidence>
<accession>A0A5B7G1N1</accession>
<comment type="caution">
    <text evidence="1">The sequence shown here is derived from an EMBL/GenBank/DDBJ whole genome shotgun (WGS) entry which is preliminary data.</text>
</comment>